<dbReference type="InterPro" id="IPR046920">
    <property type="entry name" value="ABC-3C_CTD1"/>
</dbReference>
<dbReference type="RefSeq" id="WP_002897300.1">
    <property type="nucleotide sequence ID" value="NZ_GL872307.1"/>
</dbReference>
<organism evidence="2 3">
    <name type="scientific">Streptococcus sanguinis SK353</name>
    <dbReference type="NCBI Taxonomy" id="888815"/>
    <lineage>
        <taxon>Bacteria</taxon>
        <taxon>Bacillati</taxon>
        <taxon>Bacillota</taxon>
        <taxon>Bacilli</taxon>
        <taxon>Lactobacillales</taxon>
        <taxon>Streptococcaceae</taxon>
        <taxon>Streptococcus</taxon>
    </lineage>
</organism>
<dbReference type="EMBL" id="AEWY01000002">
    <property type="protein sequence ID" value="EGC23529.1"/>
    <property type="molecule type" value="Genomic_DNA"/>
</dbReference>
<evidence type="ECO:0000313" key="2">
    <source>
        <dbReference type="EMBL" id="EGC23529.1"/>
    </source>
</evidence>
<proteinExistence type="predicted"/>
<evidence type="ECO:0000313" key="3">
    <source>
        <dbReference type="Proteomes" id="UP000004185"/>
    </source>
</evidence>
<dbReference type="Pfam" id="PF20276">
    <property type="entry name" value="CTD1"/>
    <property type="match status" value="1"/>
</dbReference>
<sequence>MASSSVEQNRNATPSWSGYIHQGKVGFLVALRQLKKCIDDKVPNYENYVIRYENAEDFDIVDDQSNVVSRHQVKAYTNGNERESYSDLFQAQTRKFKKGKEVIDIKGYQIHEFDGMGKIVYEVVPSDSRYLHVIVDVPDFRLLRHDYLKKYGHRKNYTDNSSCVRLYPYDEINNIYYCPLSQDDNNDTIRDYCIAEIKEILKLKNNPLKENDSHFSQVYLKYVGSLLDHSIGKSHNNSAYPEISFGEIIAILEEKTPKDEVFEIKNKMIYSWEKYRRDYAEDIDSGDLEQMDEIINSLLSMSKEKFCEFVRLILPHEKSDENILELFAITSLENIFYLLLEKTKSFSFKGYNYLDNDGKSYRVSLIDIQNRPGRIAKIVKEIINNSEFLKATFNHDFLINRSINDISIDSRIDELTDIPDNIRYKDEWDTGIKNSIFNANMEFIKIDTALEKELRTIEE</sequence>
<dbReference type="HOGENOM" id="CLU_647070_0_0_9"/>
<dbReference type="PATRIC" id="fig|888815.3.peg.438"/>
<comment type="caution">
    <text evidence="2">The sequence shown here is derived from an EMBL/GenBank/DDBJ whole genome shotgun (WGS) entry which is preliminary data.</text>
</comment>
<accession>F0FCQ5</accession>
<feature type="domain" description="ABC-three component systems C-terminal" evidence="1">
    <location>
        <begin position="164"/>
        <end position="402"/>
    </location>
</feature>
<protein>
    <recommendedName>
        <fullName evidence="1">ABC-three component systems C-terminal domain-containing protein</fullName>
    </recommendedName>
</protein>
<evidence type="ECO:0000259" key="1">
    <source>
        <dbReference type="Pfam" id="PF20276"/>
    </source>
</evidence>
<name>F0FCQ5_STRSA</name>
<gene>
    <name evidence="2" type="ORF">HMPREF9388_0438</name>
</gene>
<reference evidence="2 3" key="1">
    <citation type="submission" date="2011-01" db="EMBL/GenBank/DDBJ databases">
        <authorList>
            <person name="Muzny D."/>
            <person name="Qin X."/>
            <person name="Deng J."/>
            <person name="Jiang H."/>
            <person name="Liu Y."/>
            <person name="Qu J."/>
            <person name="Song X.-Z."/>
            <person name="Zhang L."/>
            <person name="Thornton R."/>
            <person name="Coyle M."/>
            <person name="Francisco L."/>
            <person name="Jackson L."/>
            <person name="Javaid M."/>
            <person name="Korchina V."/>
            <person name="Kovar C."/>
            <person name="Mata R."/>
            <person name="Mathew T."/>
            <person name="Ngo R."/>
            <person name="Nguyen L."/>
            <person name="Nguyen N."/>
            <person name="Okwuonu G."/>
            <person name="Ongeri F."/>
            <person name="Pham C."/>
            <person name="Simmons D."/>
            <person name="Wilczek-Boney K."/>
            <person name="Hale W."/>
            <person name="Jakkamsetti A."/>
            <person name="Pham P."/>
            <person name="Ruth R."/>
            <person name="San Lucas F."/>
            <person name="Warren J."/>
            <person name="Zhang J."/>
            <person name="Zhao Z."/>
            <person name="Zhou C."/>
            <person name="Zhu D."/>
            <person name="Lee S."/>
            <person name="Bess C."/>
            <person name="Blankenburg K."/>
            <person name="Forbes L."/>
            <person name="Fu Q."/>
            <person name="Gubbala S."/>
            <person name="Hirani K."/>
            <person name="Jayaseelan J.C."/>
            <person name="Lara F."/>
            <person name="Munidasa M."/>
            <person name="Palculict T."/>
            <person name="Patil S."/>
            <person name="Pu L.-L."/>
            <person name="Saada N."/>
            <person name="Tang L."/>
            <person name="Weissenberger G."/>
            <person name="Zhu Y."/>
            <person name="Hemphill L."/>
            <person name="Shang Y."/>
            <person name="Youmans B."/>
            <person name="Ayvaz T."/>
            <person name="Ross M."/>
            <person name="Santibanez J."/>
            <person name="Aqrawi P."/>
            <person name="Gross S."/>
            <person name="Joshi V."/>
            <person name="Fowler G."/>
            <person name="Nazareth L."/>
            <person name="Reid J."/>
            <person name="Worley K."/>
            <person name="Petrosino J."/>
            <person name="Highlander S."/>
            <person name="Gibbs R."/>
        </authorList>
    </citation>
    <scope>NUCLEOTIDE SEQUENCE [LARGE SCALE GENOMIC DNA]</scope>
    <source>
        <strain evidence="2 3">SK353</strain>
    </source>
</reference>
<dbReference type="Proteomes" id="UP000004185">
    <property type="component" value="Unassembled WGS sequence"/>
</dbReference>
<dbReference type="AlphaFoldDB" id="F0FCQ5"/>